<dbReference type="InterPro" id="IPR029056">
    <property type="entry name" value="Ribokinase-like"/>
</dbReference>
<feature type="binding site" evidence="9">
    <location>
        <begin position="266"/>
        <end position="267"/>
    </location>
    <ligand>
        <name>ATP</name>
        <dbReference type="ChEBI" id="CHEBI:30616"/>
    </ligand>
</feature>
<keyword evidence="4 9" id="KW-0418">Kinase</keyword>
<keyword evidence="1 9" id="KW-0808">Transferase</keyword>
<dbReference type="GO" id="GO:0019303">
    <property type="term" value="P:D-ribose catabolic process"/>
    <property type="evidence" value="ECO:0007669"/>
    <property type="project" value="UniProtKB-UniRule"/>
</dbReference>
<organism evidence="11 12">
    <name type="scientific">Acaulospora morrowiae</name>
    <dbReference type="NCBI Taxonomy" id="94023"/>
    <lineage>
        <taxon>Eukaryota</taxon>
        <taxon>Fungi</taxon>
        <taxon>Fungi incertae sedis</taxon>
        <taxon>Mucoromycota</taxon>
        <taxon>Glomeromycotina</taxon>
        <taxon>Glomeromycetes</taxon>
        <taxon>Diversisporales</taxon>
        <taxon>Acaulosporaceae</taxon>
        <taxon>Acaulospora</taxon>
    </lineage>
</organism>
<comment type="activity regulation">
    <text evidence="9">Activated by a monovalent cation that binds near, but not in, the active site. The most likely occupant of the site in vivo is potassium. Ion binding induces a conformational change that may alter substrate affinity.</text>
</comment>
<dbReference type="HAMAP" id="MF_01987">
    <property type="entry name" value="Ribokinase"/>
    <property type="match status" value="1"/>
</dbReference>
<dbReference type="GO" id="GO:0004747">
    <property type="term" value="F:ribokinase activity"/>
    <property type="evidence" value="ECO:0007669"/>
    <property type="project" value="UniProtKB-UniRule"/>
</dbReference>
<feature type="binding site" evidence="9">
    <location>
        <position position="261"/>
    </location>
    <ligand>
        <name>K(+)</name>
        <dbReference type="ChEBI" id="CHEBI:29103"/>
    </ligand>
</feature>
<feature type="binding site" evidence="9">
    <location>
        <position position="319"/>
    </location>
    <ligand>
        <name>K(+)</name>
        <dbReference type="ChEBI" id="CHEBI:29103"/>
    </ligand>
</feature>
<keyword evidence="9" id="KW-0539">Nucleus</keyword>
<dbReference type="Gene3D" id="3.40.1190.20">
    <property type="match status" value="1"/>
</dbReference>
<dbReference type="CDD" id="cd01174">
    <property type="entry name" value="ribokinase"/>
    <property type="match status" value="1"/>
</dbReference>
<feature type="domain" description="Carbohydrate kinase PfkB" evidence="10">
    <location>
        <begin position="5"/>
        <end position="321"/>
    </location>
</feature>
<evidence type="ECO:0000256" key="3">
    <source>
        <dbReference type="ARBA" id="ARBA00022741"/>
    </source>
</evidence>
<protein>
    <recommendedName>
        <fullName evidence="9">Ribokinase</fullName>
        <shortName evidence="9">RK</shortName>
        <ecNumber evidence="9">2.7.1.15</ecNumber>
    </recommendedName>
</protein>
<name>A0A9N9GEV0_9GLOM</name>
<reference evidence="11" key="1">
    <citation type="submission" date="2021-06" db="EMBL/GenBank/DDBJ databases">
        <authorList>
            <person name="Kallberg Y."/>
            <person name="Tangrot J."/>
            <person name="Rosling A."/>
        </authorList>
    </citation>
    <scope>NUCLEOTIDE SEQUENCE</scope>
    <source>
        <strain evidence="11">CL551</strain>
    </source>
</reference>
<feature type="binding site" evidence="9">
    <location>
        <position position="186"/>
    </location>
    <ligand>
        <name>ATP</name>
        <dbReference type="ChEBI" id="CHEBI:30616"/>
    </ligand>
</feature>
<dbReference type="InterPro" id="IPR011611">
    <property type="entry name" value="PfkB_dom"/>
</dbReference>
<dbReference type="Pfam" id="PF00294">
    <property type="entry name" value="PfkB"/>
    <property type="match status" value="1"/>
</dbReference>
<dbReference type="GO" id="GO:0046872">
    <property type="term" value="F:metal ion binding"/>
    <property type="evidence" value="ECO:0007669"/>
    <property type="project" value="UniProtKB-KW"/>
</dbReference>
<dbReference type="OrthoDB" id="415590at2759"/>
<keyword evidence="8 9" id="KW-0119">Carbohydrate metabolism</keyword>
<keyword evidence="3 9" id="KW-0547">Nucleotide-binding</keyword>
<dbReference type="Proteomes" id="UP000789342">
    <property type="component" value="Unassembled WGS sequence"/>
</dbReference>
<comment type="similarity">
    <text evidence="9">Belongs to the carbohydrate kinase PfkB family. Ribokinase subfamily.</text>
</comment>
<comment type="caution">
    <text evidence="11">The sequence shown here is derived from an EMBL/GenBank/DDBJ whole genome shotgun (WGS) entry which is preliminary data.</text>
</comment>
<feature type="binding site" evidence="9">
    <location>
        <begin position="13"/>
        <end position="15"/>
    </location>
    <ligand>
        <name>substrate</name>
    </ligand>
</feature>
<feature type="binding site" evidence="9">
    <location>
        <position position="310"/>
    </location>
    <ligand>
        <name>K(+)</name>
        <dbReference type="ChEBI" id="CHEBI:29103"/>
    </ligand>
</feature>
<evidence type="ECO:0000256" key="4">
    <source>
        <dbReference type="ARBA" id="ARBA00022777"/>
    </source>
</evidence>
<keyword evidence="5 9" id="KW-0067">ATP-binding</keyword>
<keyword evidence="12" id="KW-1185">Reference proteome</keyword>
<dbReference type="GO" id="GO:0005737">
    <property type="term" value="C:cytoplasm"/>
    <property type="evidence" value="ECO:0007669"/>
    <property type="project" value="UniProtKB-SubCell"/>
</dbReference>
<evidence type="ECO:0000256" key="5">
    <source>
        <dbReference type="ARBA" id="ARBA00022840"/>
    </source>
</evidence>
<dbReference type="GO" id="GO:0005634">
    <property type="term" value="C:nucleus"/>
    <property type="evidence" value="ECO:0007669"/>
    <property type="project" value="UniProtKB-SubCell"/>
</dbReference>
<evidence type="ECO:0000256" key="8">
    <source>
        <dbReference type="ARBA" id="ARBA00023277"/>
    </source>
</evidence>
<comment type="cofactor">
    <cofactor evidence="9">
        <name>Mg(2+)</name>
        <dbReference type="ChEBI" id="CHEBI:18420"/>
    </cofactor>
    <text evidence="9">Requires a divalent cation, most likely magnesium in vivo, as an electrophilic catalyst to aid phosphoryl group transfer. It is the chelate of the metal and the nucleotide that is the actual substrate.</text>
</comment>
<feature type="active site" description="Proton acceptor" evidence="9">
    <location>
        <position position="267"/>
    </location>
</feature>
<dbReference type="AlphaFoldDB" id="A0A9N9GEV0"/>
<dbReference type="EC" id="2.7.1.15" evidence="9"/>
<keyword evidence="2 9" id="KW-0479">Metal-binding</keyword>
<dbReference type="InterPro" id="IPR002139">
    <property type="entry name" value="Ribo/fructo_kinase"/>
</dbReference>
<evidence type="ECO:0000259" key="10">
    <source>
        <dbReference type="Pfam" id="PF00294"/>
    </source>
</evidence>
<keyword evidence="6 9" id="KW-0460">Magnesium</keyword>
<keyword evidence="9" id="KW-0963">Cytoplasm</keyword>
<evidence type="ECO:0000256" key="1">
    <source>
        <dbReference type="ARBA" id="ARBA00022679"/>
    </source>
</evidence>
<dbReference type="InterPro" id="IPR011877">
    <property type="entry name" value="Ribokinase"/>
</dbReference>
<comment type="subcellular location">
    <subcellularLocation>
        <location evidence="9">Cytoplasm</location>
    </subcellularLocation>
    <subcellularLocation>
        <location evidence="9">Nucleus</location>
    </subcellularLocation>
</comment>
<accession>A0A9N9GEV0</accession>
<feature type="binding site" evidence="9">
    <location>
        <position position="141"/>
    </location>
    <ligand>
        <name>substrate</name>
    </ligand>
</feature>
<dbReference type="SUPFAM" id="SSF53613">
    <property type="entry name" value="Ribokinase-like"/>
    <property type="match status" value="1"/>
</dbReference>
<evidence type="ECO:0000256" key="7">
    <source>
        <dbReference type="ARBA" id="ARBA00022958"/>
    </source>
</evidence>
<feature type="binding site" evidence="9">
    <location>
        <begin position="233"/>
        <end position="238"/>
    </location>
    <ligand>
        <name>ATP</name>
        <dbReference type="ChEBI" id="CHEBI:30616"/>
    </ligand>
</feature>
<feature type="binding site" evidence="9">
    <location>
        <position position="315"/>
    </location>
    <ligand>
        <name>K(+)</name>
        <dbReference type="ChEBI" id="CHEBI:29103"/>
    </ligand>
</feature>
<dbReference type="GO" id="GO:0005524">
    <property type="term" value="F:ATP binding"/>
    <property type="evidence" value="ECO:0007669"/>
    <property type="project" value="UniProtKB-UniRule"/>
</dbReference>
<comment type="caution">
    <text evidence="9">Lacks conserved residue(s) required for the propagation of feature annotation.</text>
</comment>
<comment type="catalytic activity">
    <reaction evidence="9">
        <text>D-ribose + ATP = D-ribose 5-phosphate + ADP + H(+)</text>
        <dbReference type="Rhea" id="RHEA:13697"/>
        <dbReference type="ChEBI" id="CHEBI:15378"/>
        <dbReference type="ChEBI" id="CHEBI:30616"/>
        <dbReference type="ChEBI" id="CHEBI:47013"/>
        <dbReference type="ChEBI" id="CHEBI:78346"/>
        <dbReference type="ChEBI" id="CHEBI:456216"/>
        <dbReference type="EC" id="2.7.1.15"/>
    </reaction>
</comment>
<dbReference type="PANTHER" id="PTHR10584">
    <property type="entry name" value="SUGAR KINASE"/>
    <property type="match status" value="1"/>
</dbReference>
<proteinExistence type="inferred from homology"/>
<keyword evidence="7 9" id="KW-0630">Potassium</keyword>
<dbReference type="PANTHER" id="PTHR10584:SF166">
    <property type="entry name" value="RIBOKINASE"/>
    <property type="match status" value="1"/>
</dbReference>
<comment type="function">
    <text evidence="9">Catalyzes the phosphorylation of ribose at O-5 in a reaction requiring ATP and magnesium. The resulting D-ribose-5-phosphate can then be used either for sythesis of nucleotides, histidine, and tryptophan, or as a component of the pentose phosphate pathway.</text>
</comment>
<dbReference type="EMBL" id="CAJVPV010005871">
    <property type="protein sequence ID" value="CAG8597111.1"/>
    <property type="molecule type" value="Genomic_DNA"/>
</dbReference>
<evidence type="ECO:0000313" key="12">
    <source>
        <dbReference type="Proteomes" id="UP000789342"/>
    </source>
</evidence>
<feature type="binding site" evidence="9">
    <location>
        <position position="263"/>
    </location>
    <ligand>
        <name>K(+)</name>
        <dbReference type="ChEBI" id="CHEBI:29103"/>
    </ligand>
</feature>
<sequence length="343" mass="37698">MTEIKILVIGSINIDEFFTVPHIVLSGETVTSTNYTKRPGGKGANQAVALAKAAVGVWHVGKIGHDGIWIKEYMAKQGVNVDYIFTSEQQPTGRAFIQVSQDTCDNAIALLPGANHTLSVEEVENVLGQCKKGDWIVIQNEIGTVGGNTLKLCKDKGLIVTFNPAPLSVNIMEIFSFDLVDYLILNKLEAKQLHEQILKMNNSTGLDRLYPTPEEALKTLSIEFPQLVGIIITLGSEGLIAWYRPMNKLYTLTSFKTTVRDSTGAGDAFTGYFVASIARNQQKYMQESEETSAQVFLNALKEATVAAGLAVSKPGAMESIPYWNDVQKNIESFDTYCKLYTNL</sequence>
<evidence type="ECO:0000256" key="9">
    <source>
        <dbReference type="HAMAP-Rule" id="MF_03215"/>
    </source>
</evidence>
<evidence type="ECO:0000313" key="11">
    <source>
        <dbReference type="EMBL" id="CAG8597111.1"/>
    </source>
</evidence>
<feature type="binding site" evidence="9">
    <location>
        <begin position="41"/>
        <end position="45"/>
    </location>
    <ligand>
        <name>substrate</name>
    </ligand>
</feature>
<evidence type="ECO:0000256" key="2">
    <source>
        <dbReference type="ARBA" id="ARBA00022723"/>
    </source>
</evidence>
<dbReference type="PRINTS" id="PR00990">
    <property type="entry name" value="RIBOKINASE"/>
</dbReference>
<evidence type="ECO:0000256" key="6">
    <source>
        <dbReference type="ARBA" id="ARBA00022842"/>
    </source>
</evidence>
<gene>
    <name evidence="11" type="ORF">AMORRO_LOCUS7613</name>
</gene>
<comment type="pathway">
    <text evidence="9">Carbohydrate metabolism; D-ribose degradation; D-ribose 5-phosphate from beta-D-ribopyranose: step 2/2.</text>
</comment>
<feature type="binding site" evidence="9">
    <location>
        <position position="267"/>
    </location>
    <ligand>
        <name>substrate</name>
    </ligand>
</feature>
<feature type="binding site" evidence="9">
    <location>
        <position position="313"/>
    </location>
    <ligand>
        <name>K(+)</name>
        <dbReference type="ChEBI" id="CHEBI:29103"/>
    </ligand>
</feature>
<comment type="subunit">
    <text evidence="9">Homodimer.</text>
</comment>